<dbReference type="GeneID" id="68097176"/>
<dbReference type="RefSeq" id="XP_044549063.1">
    <property type="nucleotide sequence ID" value="XM_044694392.1"/>
</dbReference>
<keyword evidence="1" id="KW-0812">Transmembrane</keyword>
<gene>
    <name evidence="2" type="ORF">C9374_004721</name>
</gene>
<reference evidence="2 3" key="1">
    <citation type="journal article" date="2018" name="BMC Genomics">
        <title>The genome of Naegleria lovaniensis, the basis for a comparative approach to unravel pathogenicity factors of the human pathogenic amoeba N. fowleri.</title>
        <authorList>
            <person name="Liechti N."/>
            <person name="Schurch N."/>
            <person name="Bruggmann R."/>
            <person name="Wittwer M."/>
        </authorList>
    </citation>
    <scope>NUCLEOTIDE SEQUENCE [LARGE SCALE GENOMIC DNA]</scope>
    <source>
        <strain evidence="2 3">ATCC 30569</strain>
    </source>
</reference>
<evidence type="ECO:0000256" key="1">
    <source>
        <dbReference type="SAM" id="Phobius"/>
    </source>
</evidence>
<keyword evidence="3" id="KW-1185">Reference proteome</keyword>
<dbReference type="AlphaFoldDB" id="A0AA88GLX3"/>
<dbReference type="EMBL" id="PYSW02000021">
    <property type="protein sequence ID" value="KAG2383384.1"/>
    <property type="molecule type" value="Genomic_DNA"/>
</dbReference>
<organism evidence="2 3">
    <name type="scientific">Naegleria lovaniensis</name>
    <name type="common">Amoeba</name>
    <dbReference type="NCBI Taxonomy" id="51637"/>
    <lineage>
        <taxon>Eukaryota</taxon>
        <taxon>Discoba</taxon>
        <taxon>Heterolobosea</taxon>
        <taxon>Tetramitia</taxon>
        <taxon>Eutetramitia</taxon>
        <taxon>Vahlkampfiidae</taxon>
        <taxon>Naegleria</taxon>
    </lineage>
</organism>
<dbReference type="Proteomes" id="UP000816034">
    <property type="component" value="Unassembled WGS sequence"/>
</dbReference>
<keyword evidence="1" id="KW-1133">Transmembrane helix</keyword>
<comment type="caution">
    <text evidence="2">The sequence shown here is derived from an EMBL/GenBank/DDBJ whole genome shotgun (WGS) entry which is preliminary data.</text>
</comment>
<proteinExistence type="predicted"/>
<protein>
    <recommendedName>
        <fullName evidence="4">IPT/TIG domain-containing protein</fullName>
    </recommendedName>
</protein>
<evidence type="ECO:0000313" key="3">
    <source>
        <dbReference type="Proteomes" id="UP000816034"/>
    </source>
</evidence>
<evidence type="ECO:0000313" key="2">
    <source>
        <dbReference type="EMBL" id="KAG2383384.1"/>
    </source>
</evidence>
<feature type="transmembrane region" description="Helical" evidence="1">
    <location>
        <begin position="12"/>
        <end position="31"/>
    </location>
</feature>
<name>A0AA88GLX3_NAELO</name>
<accession>A0AA88GLX3</accession>
<sequence>MTSITSTKTVLLLMMTVITSMLIISSNMQVFTNVMGASSSPVILYTDALSGPTSGGENGLGCYLSIFGRNFGSPSGMGSVTKVLIGGYEVANYRYLGNSTVAAKLGIQQITVQVGSLGGKSNVNVSLPVVVSVNGVSSNNDHKFIPTNGRVLFVALNGSDSTAQYNNMNKPWRYLQNMAAYSGVYFAMSKGDHVVIRAGTWTDCNGLNTNWIQGSR</sequence>
<keyword evidence="1" id="KW-0472">Membrane</keyword>
<evidence type="ECO:0008006" key="4">
    <source>
        <dbReference type="Google" id="ProtNLM"/>
    </source>
</evidence>